<dbReference type="EMBL" id="FOFD01000001">
    <property type="protein sequence ID" value="SEP66529.1"/>
    <property type="molecule type" value="Genomic_DNA"/>
</dbReference>
<gene>
    <name evidence="1" type="ORF">SAMN04489841_0232</name>
</gene>
<accession>A0A1H8ZPV4</accession>
<protein>
    <submittedName>
        <fullName evidence="1">Uncharacterized protein</fullName>
    </submittedName>
</protein>
<proteinExistence type="predicted"/>
<name>A0A1H8ZPV4_9EURY</name>
<dbReference type="Proteomes" id="UP000199114">
    <property type="component" value="Unassembled WGS sequence"/>
</dbReference>
<evidence type="ECO:0000313" key="2">
    <source>
        <dbReference type="Proteomes" id="UP000199114"/>
    </source>
</evidence>
<sequence>MTLDPSGTAGHVSDHISSDHIVDDRPVDLIHVVVYCVPSDDDNLDLNEGDRAHDVVLREPENEEGDRPVVESWVSFPNGEEACVQALDLSESHDAPIWDDIIRLSPESRK</sequence>
<dbReference type="AlphaFoldDB" id="A0A1H8ZPV4"/>
<evidence type="ECO:0000313" key="1">
    <source>
        <dbReference type="EMBL" id="SEP66529.1"/>
    </source>
</evidence>
<reference evidence="2" key="1">
    <citation type="submission" date="2016-10" db="EMBL/GenBank/DDBJ databases">
        <authorList>
            <person name="Varghese N."/>
            <person name="Submissions S."/>
        </authorList>
    </citation>
    <scope>NUCLEOTIDE SEQUENCE [LARGE SCALE GENOMIC DNA]</scope>
    <source>
        <strain evidence="2">DSM 25055</strain>
    </source>
</reference>
<organism evidence="1 2">
    <name type="scientific">Natrinema salaciae</name>
    <dbReference type="NCBI Taxonomy" id="1186196"/>
    <lineage>
        <taxon>Archaea</taxon>
        <taxon>Methanobacteriati</taxon>
        <taxon>Methanobacteriota</taxon>
        <taxon>Stenosarchaea group</taxon>
        <taxon>Halobacteria</taxon>
        <taxon>Halobacteriales</taxon>
        <taxon>Natrialbaceae</taxon>
        <taxon>Natrinema</taxon>
    </lineage>
</organism>
<keyword evidence="2" id="KW-1185">Reference proteome</keyword>
<dbReference type="OrthoDB" id="379438at2157"/>
<dbReference type="RefSeq" id="WP_090611903.1">
    <property type="nucleotide sequence ID" value="NZ_FOFD01000001.1"/>
</dbReference>